<dbReference type="STRING" id="43989.cce_2985"/>
<dbReference type="HOGENOM" id="CLU_1164343_0_0_3"/>
<proteinExistence type="predicted"/>
<evidence type="ECO:0000313" key="2">
    <source>
        <dbReference type="Proteomes" id="UP000001203"/>
    </source>
</evidence>
<dbReference type="NCBIfam" id="TIGR04155">
    <property type="entry name" value="cyano_PEP"/>
    <property type="match status" value="1"/>
</dbReference>
<dbReference type="EMBL" id="CP000806">
    <property type="protein sequence ID" value="ACB52333.1"/>
    <property type="molecule type" value="Genomic_DNA"/>
</dbReference>
<dbReference type="KEGG" id="cyt:cce_2985"/>
<sequence>MIRTKTMMKLSHLMTLTTGLSLGLGCFSNQEAIAATLGPDFAGKTIQEISLIVDQVSITPQESSTDYTLGLRVKVSFLDEEQEGEETWFINRNATFFNIVGSLFTLNMDFCASSAPFTCYSLFDNPITITNNTLRGREFSKNDDEVEGIVKLLTNGTADIVTLDANLVNTQYSSNSDGLPSVNFQQSTSESIFFVSTPPIEPAVVPEPLTLLGSATAIGFGSFFKRKLGTRKFSSKKA</sequence>
<dbReference type="AlphaFoldDB" id="B1WW00"/>
<keyword evidence="2" id="KW-1185">Reference proteome</keyword>
<dbReference type="eggNOG" id="ENOG5030QRD">
    <property type="taxonomic scope" value="Bacteria"/>
</dbReference>
<evidence type="ECO:0008006" key="3">
    <source>
        <dbReference type="Google" id="ProtNLM"/>
    </source>
</evidence>
<gene>
    <name evidence="1" type="ordered locus">cce_2985</name>
</gene>
<name>B1WW00_CROS5</name>
<dbReference type="OrthoDB" id="418145at2"/>
<organism evidence="1 2">
    <name type="scientific">Crocosphaera subtropica (strain ATCC 51142 / BH68)</name>
    <name type="common">Cyanothece sp. (strain ATCC 51142)</name>
    <dbReference type="NCBI Taxonomy" id="43989"/>
    <lineage>
        <taxon>Bacteria</taxon>
        <taxon>Bacillati</taxon>
        <taxon>Cyanobacteriota</taxon>
        <taxon>Cyanophyceae</taxon>
        <taxon>Oscillatoriophycideae</taxon>
        <taxon>Chroococcales</taxon>
        <taxon>Aphanothecaceae</taxon>
        <taxon>Crocosphaera</taxon>
        <taxon>Crocosphaera subtropica</taxon>
    </lineage>
</organism>
<protein>
    <recommendedName>
        <fullName evidence="3">PEP-CTERM protein-sorting domain-containing protein</fullName>
    </recommendedName>
</protein>
<accession>B1WW00</accession>
<reference evidence="1 2" key="1">
    <citation type="journal article" date="2008" name="Proc. Natl. Acad. Sci. U.S.A.">
        <title>The genome of Cyanothece 51142, a unicellular diazotrophic cyanobacterium important in the marine nitrogen cycle.</title>
        <authorList>
            <person name="Welsh E.A."/>
            <person name="Liberton M."/>
            <person name="Stoeckel J."/>
            <person name="Loh T."/>
            <person name="Elvitigala T."/>
            <person name="Wang C."/>
            <person name="Wollam A."/>
            <person name="Fulton R.S."/>
            <person name="Clifton S.W."/>
            <person name="Jacobs J.M."/>
            <person name="Aurora R."/>
            <person name="Ghosh B.K."/>
            <person name="Sherman L.A."/>
            <person name="Smith R.D."/>
            <person name="Wilson R.K."/>
            <person name="Pakrasi H.B."/>
        </authorList>
    </citation>
    <scope>NUCLEOTIDE SEQUENCE [LARGE SCALE GENOMIC DNA]</scope>
    <source>
        <strain evidence="2">ATCC 51142 / BH68</strain>
    </source>
</reference>
<dbReference type="Proteomes" id="UP000001203">
    <property type="component" value="Chromosome circular"/>
</dbReference>
<dbReference type="InterPro" id="IPR026374">
    <property type="entry name" value="Cyano_PEP"/>
</dbReference>
<evidence type="ECO:0000313" key="1">
    <source>
        <dbReference type="EMBL" id="ACB52333.1"/>
    </source>
</evidence>
<dbReference type="PROSITE" id="PS51257">
    <property type="entry name" value="PROKAR_LIPOPROTEIN"/>
    <property type="match status" value="1"/>
</dbReference>